<dbReference type="EMBL" id="JAERUA010000017">
    <property type="protein sequence ID" value="KAI1888415.1"/>
    <property type="molecule type" value="Genomic_DNA"/>
</dbReference>
<evidence type="ECO:0000256" key="3">
    <source>
        <dbReference type="ARBA" id="ARBA00023034"/>
    </source>
</evidence>
<dbReference type="Proteomes" id="UP000829720">
    <property type="component" value="Unassembled WGS sequence"/>
</dbReference>
<dbReference type="AlphaFoldDB" id="A0A8T3D0R5"/>
<proteinExistence type="predicted"/>
<dbReference type="PANTHER" id="PTHR13228:SF3">
    <property type="entry name" value="CONSERVED OLIGOMERIC GOLGI COMPLEX SUBUNIT 5"/>
    <property type="match status" value="1"/>
</dbReference>
<gene>
    <name evidence="7" type="ORF">AGOR_G00184910</name>
</gene>
<keyword evidence="3" id="KW-0333">Golgi apparatus</keyword>
<dbReference type="InterPro" id="IPR019465">
    <property type="entry name" value="Cog5"/>
</dbReference>
<protein>
    <recommendedName>
        <fullName evidence="2">Conserved oligomeric Golgi complex subunit 5</fullName>
    </recommendedName>
</protein>
<accession>A0A8T3D0R5</accession>
<keyword evidence="4" id="KW-0472">Membrane</keyword>
<keyword evidence="8" id="KW-1185">Reference proteome</keyword>
<comment type="caution">
    <text evidence="7">The sequence shown here is derived from an EMBL/GenBank/DDBJ whole genome shotgun (WGS) entry which is preliminary data.</text>
</comment>
<feature type="domain" description="Conserved oligomeric Golgi complex subunit 5 N-terminal" evidence="5">
    <location>
        <begin position="21"/>
        <end position="143"/>
    </location>
</feature>
<sequence length="811" mass="89643">MEGGKETASSNALLKDECYTDFCTEDFDVKTYTAQAIHHAVIAEQLAKLAQGISQLDKELHVQVVARHEDLLAQATGIESLESVLQMMQTRIAALQGAVDRIRTKIVDPYNKILARTAQLARLQVACDLLRRIIRILYLSKRLQGQLQGGSREVTKAAQSLSELDYLSQGVDLSGIEVIENDLLFISRARLEVENQAKRLLEQGMEIQNPTQVGTALQVFYNLGSLKETIGNVVDGYRSSIQENVANALDIKVLTQPGSTRGGPGRAVMPTPGNTAAFRASLWTNLEKLMDQICAACGQVQHLQKVLTKKRDPVTHVCFIDEIVKDGQADIMYTFWNSVTQILSMEFQKATSASSFLKQTLEGEYPKLLRLYNELWKRLQQYSASIQGALASSGGLDLPMELPASDVESQSLFIQAKQDYDPEKALKDSLQPYEAAYLSKSLSRLFDPINLVFPQGGRNPPSTDELESIIKTIASELNVAVVDPILTLAVAKNAAKTIQLFCVKSEQLLCTQGDASQVIGPLTDGQRRNVAVVNSLYKLQLAVGKVISGMTSFPTAAEQSLTSALESVQALMGAAVQPLLLSVSDSVEAIIITMHQEDFSGPLSAPGKPEVPCSLYMKELQGFIVRVMSDYFRHFQCLDFIYDNTEAIAQRAIELFVRNASLLRPLGEGGKMRLAADFAQMELAVAPLCRRVSDLGKAYRLLRSFRPLLFQTSEHIASSQAVGDLIPYSTILHFLFTRAPPELKSPHQRAEWSIARYSQWLDDHPSEKDRLTLIRGALEAYVQSVRVRQGKEFAPVYPIMLQLLQKSTSGV</sequence>
<dbReference type="GO" id="GO:0000139">
    <property type="term" value="C:Golgi membrane"/>
    <property type="evidence" value="ECO:0007669"/>
    <property type="project" value="UniProtKB-SubCell"/>
</dbReference>
<dbReference type="InterPro" id="IPR048485">
    <property type="entry name" value="COG5_helical"/>
</dbReference>
<evidence type="ECO:0000259" key="5">
    <source>
        <dbReference type="Pfam" id="PF10392"/>
    </source>
</evidence>
<dbReference type="Pfam" id="PF10392">
    <property type="entry name" value="COG5_N"/>
    <property type="match status" value="1"/>
</dbReference>
<comment type="subcellular location">
    <subcellularLocation>
        <location evidence="1">Golgi apparatus membrane</location>
        <topology evidence="1">Peripheral membrane protein</topology>
    </subcellularLocation>
</comment>
<dbReference type="Pfam" id="PF20649">
    <property type="entry name" value="COG5_C"/>
    <property type="match status" value="1"/>
</dbReference>
<dbReference type="OrthoDB" id="18786at2759"/>
<reference evidence="7" key="1">
    <citation type="submission" date="2021-01" db="EMBL/GenBank/DDBJ databases">
        <authorList>
            <person name="Zahm M."/>
            <person name="Roques C."/>
            <person name="Cabau C."/>
            <person name="Klopp C."/>
            <person name="Donnadieu C."/>
            <person name="Jouanno E."/>
            <person name="Lampietro C."/>
            <person name="Louis A."/>
            <person name="Herpin A."/>
            <person name="Echchiki A."/>
            <person name="Berthelot C."/>
            <person name="Parey E."/>
            <person name="Roest-Crollius H."/>
            <person name="Braasch I."/>
            <person name="Postlethwait J."/>
            <person name="Bobe J."/>
            <person name="Montfort J."/>
            <person name="Bouchez O."/>
            <person name="Begum T."/>
            <person name="Mejri S."/>
            <person name="Adams A."/>
            <person name="Chen W.-J."/>
            <person name="Guiguen Y."/>
        </authorList>
    </citation>
    <scope>NUCLEOTIDE SEQUENCE</scope>
    <source>
        <tissue evidence="7">Blood</tissue>
    </source>
</reference>
<name>A0A8T3D0R5_9TELE</name>
<evidence type="ECO:0000259" key="6">
    <source>
        <dbReference type="Pfam" id="PF20649"/>
    </source>
</evidence>
<evidence type="ECO:0000313" key="7">
    <source>
        <dbReference type="EMBL" id="KAI1888415.1"/>
    </source>
</evidence>
<dbReference type="InterPro" id="IPR049176">
    <property type="entry name" value="COG5_N"/>
</dbReference>
<evidence type="ECO:0000256" key="1">
    <source>
        <dbReference type="ARBA" id="ARBA00004395"/>
    </source>
</evidence>
<dbReference type="GO" id="GO:0017119">
    <property type="term" value="C:Golgi transport complex"/>
    <property type="evidence" value="ECO:0007669"/>
    <property type="project" value="InterPro"/>
</dbReference>
<feature type="domain" description="Conserved oligomeric Golgi complex subunit 5 helical" evidence="6">
    <location>
        <begin position="173"/>
        <end position="376"/>
    </location>
</feature>
<dbReference type="PANTHER" id="PTHR13228">
    <property type="entry name" value="CONSERVED OLIGOMERIC GOLGI COMPLEX COMPONENT 5"/>
    <property type="match status" value="1"/>
</dbReference>
<evidence type="ECO:0000256" key="2">
    <source>
        <dbReference type="ARBA" id="ARBA00020974"/>
    </source>
</evidence>
<evidence type="ECO:0000256" key="4">
    <source>
        <dbReference type="ARBA" id="ARBA00023136"/>
    </source>
</evidence>
<organism evidence="7 8">
    <name type="scientific">Albula goreensis</name>
    <dbReference type="NCBI Taxonomy" id="1534307"/>
    <lineage>
        <taxon>Eukaryota</taxon>
        <taxon>Metazoa</taxon>
        <taxon>Chordata</taxon>
        <taxon>Craniata</taxon>
        <taxon>Vertebrata</taxon>
        <taxon>Euteleostomi</taxon>
        <taxon>Actinopterygii</taxon>
        <taxon>Neopterygii</taxon>
        <taxon>Teleostei</taxon>
        <taxon>Albuliformes</taxon>
        <taxon>Albulidae</taxon>
        <taxon>Albula</taxon>
    </lineage>
</organism>
<evidence type="ECO:0000313" key="8">
    <source>
        <dbReference type="Proteomes" id="UP000829720"/>
    </source>
</evidence>
<dbReference type="GO" id="GO:0006891">
    <property type="term" value="P:intra-Golgi vesicle-mediated transport"/>
    <property type="evidence" value="ECO:0007669"/>
    <property type="project" value="InterPro"/>
</dbReference>